<dbReference type="OMA" id="KIQHRVI"/>
<evidence type="ECO:0000313" key="3">
    <source>
        <dbReference type="Proteomes" id="UP000654075"/>
    </source>
</evidence>
<dbReference type="SUPFAM" id="SSF69318">
    <property type="entry name" value="Integrin alpha N-terminal domain"/>
    <property type="match status" value="1"/>
</dbReference>
<keyword evidence="3" id="KW-1185">Reference proteome</keyword>
<feature type="chain" id="PRO_5032293439" evidence="1">
    <location>
        <begin position="19"/>
        <end position="429"/>
    </location>
</feature>
<dbReference type="PANTHER" id="PTHR35836:SF1">
    <property type="entry name" value="VCBS REPEAT-CONTAINING PROTEIN"/>
    <property type="match status" value="1"/>
</dbReference>
<dbReference type="PANTHER" id="PTHR35836">
    <property type="entry name" value="VCBS REPEAT-CONTAINING PROTEIN"/>
    <property type="match status" value="1"/>
</dbReference>
<dbReference type="EMBL" id="CAJNNV010011717">
    <property type="protein sequence ID" value="CAE8600024.1"/>
    <property type="molecule type" value="Genomic_DNA"/>
</dbReference>
<dbReference type="OrthoDB" id="10022113at2759"/>
<comment type="caution">
    <text evidence="2">The sequence shown here is derived from an EMBL/GenBank/DDBJ whole genome shotgun (WGS) entry which is preliminary data.</text>
</comment>
<evidence type="ECO:0000256" key="1">
    <source>
        <dbReference type="SAM" id="SignalP"/>
    </source>
</evidence>
<dbReference type="AlphaFoldDB" id="A0A813EFY7"/>
<dbReference type="Proteomes" id="UP000654075">
    <property type="component" value="Unassembled WGS sequence"/>
</dbReference>
<keyword evidence="1" id="KW-0732">Signal</keyword>
<organism evidence="2 3">
    <name type="scientific">Polarella glacialis</name>
    <name type="common">Dinoflagellate</name>
    <dbReference type="NCBI Taxonomy" id="89957"/>
    <lineage>
        <taxon>Eukaryota</taxon>
        <taxon>Sar</taxon>
        <taxon>Alveolata</taxon>
        <taxon>Dinophyceae</taxon>
        <taxon>Suessiales</taxon>
        <taxon>Suessiaceae</taxon>
        <taxon>Polarella</taxon>
    </lineage>
</organism>
<dbReference type="Gene3D" id="2.130.10.130">
    <property type="entry name" value="Integrin alpha, N-terminal"/>
    <property type="match status" value="1"/>
</dbReference>
<dbReference type="InterPro" id="IPR028994">
    <property type="entry name" value="Integrin_alpha_N"/>
</dbReference>
<evidence type="ECO:0000313" key="2">
    <source>
        <dbReference type="EMBL" id="CAE8600024.1"/>
    </source>
</evidence>
<sequence>MAGSRLLHAAALLSAALSEEIQIHGGKYTWGFKENISTPIGPGYTALPKELPGKLVITSFEATPFVGKNGVYMVDVGSQTGTAKELPGSGSINWPNSVTGVTADVFGFPAVVVGNGFLVPSHTLGAVYVMEASPNPEHLKAPVKITNDMAEKLPDSGWFYHEAQFVDVDGDGLLDVLTARCQFGVWPWSKKRGELVWLKQPASAALSGEPWQETQLAAGPDFLFCVQPNTKRLALVAPEFVGERIVYWYMQEDGSMASRVLDAASGPGFSCSWEDLNGDGRLELLATNHASANGSVYAYSFDGEDVATAEVTRHVLATGFTPAKVAAGQGSPGDAVAFRPEVAASEKPHIFLSGDNSNSIFLLVPESEDSDNWSYKTQKIADLNADIGRPSIGDVDGNGFADVFVPAFDAKVVKHYEFAKASSTVQVIV</sequence>
<reference evidence="2" key="1">
    <citation type="submission" date="2021-02" db="EMBL/GenBank/DDBJ databases">
        <authorList>
            <person name="Dougan E. K."/>
            <person name="Rhodes N."/>
            <person name="Thang M."/>
            <person name="Chan C."/>
        </authorList>
    </citation>
    <scope>NUCLEOTIDE SEQUENCE</scope>
</reference>
<gene>
    <name evidence="2" type="ORF">PGLA1383_LOCUS18362</name>
</gene>
<accession>A0A813EFY7</accession>
<name>A0A813EFY7_POLGL</name>
<protein>
    <submittedName>
        <fullName evidence="2">Uncharacterized protein</fullName>
    </submittedName>
</protein>
<feature type="signal peptide" evidence="1">
    <location>
        <begin position="1"/>
        <end position="18"/>
    </location>
</feature>
<proteinExistence type="predicted"/>